<keyword evidence="4" id="KW-1185">Reference proteome</keyword>
<organism evidence="3 4">
    <name type="scientific">Plantactinospora solaniradicis</name>
    <dbReference type="NCBI Taxonomy" id="1723736"/>
    <lineage>
        <taxon>Bacteria</taxon>
        <taxon>Bacillati</taxon>
        <taxon>Actinomycetota</taxon>
        <taxon>Actinomycetes</taxon>
        <taxon>Micromonosporales</taxon>
        <taxon>Micromonosporaceae</taxon>
        <taxon>Plantactinospora</taxon>
    </lineage>
</organism>
<name>A0ABW1KF94_9ACTN</name>
<feature type="region of interest" description="Disordered" evidence="1">
    <location>
        <begin position="251"/>
        <end position="379"/>
    </location>
</feature>
<evidence type="ECO:0000313" key="4">
    <source>
        <dbReference type="Proteomes" id="UP001596203"/>
    </source>
</evidence>
<feature type="compositionally biased region" description="Gly residues" evidence="1">
    <location>
        <begin position="288"/>
        <end position="297"/>
    </location>
</feature>
<keyword evidence="2" id="KW-0812">Transmembrane</keyword>
<keyword evidence="2" id="KW-0472">Membrane</keyword>
<feature type="compositionally biased region" description="Pro residues" evidence="1">
    <location>
        <begin position="328"/>
        <end position="342"/>
    </location>
</feature>
<protein>
    <submittedName>
        <fullName evidence="3">Uncharacterized protein</fullName>
    </submittedName>
</protein>
<feature type="transmembrane region" description="Helical" evidence="2">
    <location>
        <begin position="32"/>
        <end position="54"/>
    </location>
</feature>
<dbReference type="RefSeq" id="WP_377427474.1">
    <property type="nucleotide sequence ID" value="NZ_JBHSPR010000032.1"/>
</dbReference>
<feature type="compositionally biased region" description="Polar residues" evidence="1">
    <location>
        <begin position="363"/>
        <end position="379"/>
    </location>
</feature>
<evidence type="ECO:0000256" key="2">
    <source>
        <dbReference type="SAM" id="Phobius"/>
    </source>
</evidence>
<dbReference type="Proteomes" id="UP001596203">
    <property type="component" value="Unassembled WGS sequence"/>
</dbReference>
<proteinExistence type="predicted"/>
<evidence type="ECO:0000256" key="1">
    <source>
        <dbReference type="SAM" id="MobiDB-lite"/>
    </source>
</evidence>
<reference evidence="4" key="1">
    <citation type="journal article" date="2019" name="Int. J. Syst. Evol. Microbiol.">
        <title>The Global Catalogue of Microorganisms (GCM) 10K type strain sequencing project: providing services to taxonomists for standard genome sequencing and annotation.</title>
        <authorList>
            <consortium name="The Broad Institute Genomics Platform"/>
            <consortium name="The Broad Institute Genome Sequencing Center for Infectious Disease"/>
            <person name="Wu L."/>
            <person name="Ma J."/>
        </authorList>
    </citation>
    <scope>NUCLEOTIDE SEQUENCE [LARGE SCALE GENOMIC DNA]</scope>
    <source>
        <strain evidence="4">ZS-35-S2</strain>
    </source>
</reference>
<accession>A0ABW1KF94</accession>
<keyword evidence="2" id="KW-1133">Transmembrane helix</keyword>
<evidence type="ECO:0000313" key="3">
    <source>
        <dbReference type="EMBL" id="MFC6020366.1"/>
    </source>
</evidence>
<sequence>MHPGDLLRQLDRQLLPPLARGMARLGHGPLRLRLLTTVALLCSAAVLVTAVWAADRRPAVDQTVGEVTRVGVEQGQSIPGYVESSRGELRALLAAGPAESTRQTYALVTMSAYLAPDRLTPVLTGVSVSEVFSRLWRPGTQTQIVRIPAFRIPDDVVAGMLQVAERKDQEVRDYQERSAAVTGDGVPERDLRRWYESGARVASDEATAYRAGCSCVYAAVVRGEPVALERIAARSEIRAVDPAPEVRRLDRTVFTPPLPEQVDVVRPPADASMPAGDGELTGQPARPGGPGRPGGEPAGQTTTAPSTGGANDPLPDPPATPSAGPTGPDVPDPLPSDDPVPDSPTVEDPAPDRPSDEAPSAEVPSTTSRLPTATTSGEP</sequence>
<dbReference type="EMBL" id="JBHSPR010000032">
    <property type="protein sequence ID" value="MFC6020366.1"/>
    <property type="molecule type" value="Genomic_DNA"/>
</dbReference>
<gene>
    <name evidence="3" type="ORF">ACFP2T_29875</name>
</gene>
<comment type="caution">
    <text evidence="3">The sequence shown here is derived from an EMBL/GenBank/DDBJ whole genome shotgun (WGS) entry which is preliminary data.</text>
</comment>